<accession>A0A1H5EVW8</accession>
<sequence>MRIARVYDDPTPQDGTRVLVDRLWPRGLRKDDSRVGTWVRDVAPSNGLRQWYGHDPGTFAEFAERYRAELDQQDAADALENLRSLHAGGRLTLVTATRTLELSHAVVLAELIDPDDGEETP</sequence>
<proteinExistence type="predicted"/>
<dbReference type="Pfam" id="PF22752">
    <property type="entry name" value="DUF488-N3i"/>
    <property type="match status" value="1"/>
</dbReference>
<evidence type="ECO:0000313" key="2">
    <source>
        <dbReference type="Proteomes" id="UP000199220"/>
    </source>
</evidence>
<protein>
    <submittedName>
        <fullName evidence="1">Uncharacterized conserved protein YeaO, DUF488 family</fullName>
    </submittedName>
</protein>
<dbReference type="RefSeq" id="WP_089772066.1">
    <property type="nucleotide sequence ID" value="NZ_FNTX01000001.1"/>
</dbReference>
<dbReference type="AlphaFoldDB" id="A0A1H5EVW8"/>
<dbReference type="InterPro" id="IPR052552">
    <property type="entry name" value="YeaO-like"/>
</dbReference>
<keyword evidence="2" id="KW-1185">Reference proteome</keyword>
<dbReference type="OrthoDB" id="9790745at2"/>
<dbReference type="Proteomes" id="UP000199220">
    <property type="component" value="Unassembled WGS sequence"/>
</dbReference>
<gene>
    <name evidence="1" type="ORF">SAMN04488554_1143</name>
</gene>
<dbReference type="STRING" id="648782.SAMN04488554_1143"/>
<reference evidence="2" key="1">
    <citation type="submission" date="2016-10" db="EMBL/GenBank/DDBJ databases">
        <authorList>
            <person name="Varghese N."/>
            <person name="Submissions S."/>
        </authorList>
    </citation>
    <scope>NUCLEOTIDE SEQUENCE [LARGE SCALE GENOMIC DNA]</scope>
    <source>
        <strain evidence="2">DSM 21368</strain>
    </source>
</reference>
<dbReference type="PANTHER" id="PTHR36849">
    <property type="entry name" value="CYTOPLASMIC PROTEIN-RELATED"/>
    <property type="match status" value="1"/>
</dbReference>
<dbReference type="EMBL" id="FNTX01000001">
    <property type="protein sequence ID" value="SED95138.1"/>
    <property type="molecule type" value="Genomic_DNA"/>
</dbReference>
<evidence type="ECO:0000313" key="1">
    <source>
        <dbReference type="EMBL" id="SED95138.1"/>
    </source>
</evidence>
<name>A0A1H5EVW8_9MICO</name>
<dbReference type="PANTHER" id="PTHR36849:SF1">
    <property type="entry name" value="CYTOPLASMIC PROTEIN"/>
    <property type="match status" value="1"/>
</dbReference>
<organism evidence="1 2">
    <name type="scientific">Ruania alba</name>
    <dbReference type="NCBI Taxonomy" id="648782"/>
    <lineage>
        <taxon>Bacteria</taxon>
        <taxon>Bacillati</taxon>
        <taxon>Actinomycetota</taxon>
        <taxon>Actinomycetes</taxon>
        <taxon>Micrococcales</taxon>
        <taxon>Ruaniaceae</taxon>
        <taxon>Ruania</taxon>
    </lineage>
</organism>